<dbReference type="Pfam" id="PF04389">
    <property type="entry name" value="Peptidase_M28"/>
    <property type="match status" value="1"/>
</dbReference>
<proteinExistence type="predicted"/>
<dbReference type="InterPro" id="IPR001160">
    <property type="entry name" value="Peptidase_M20C"/>
</dbReference>
<evidence type="ECO:0000313" key="2">
    <source>
        <dbReference type="EMBL" id="RDU71502.1"/>
    </source>
</evidence>
<dbReference type="GO" id="GO:0070573">
    <property type="term" value="F:metallodipeptidase activity"/>
    <property type="evidence" value="ECO:0007669"/>
    <property type="project" value="TreeGrafter"/>
</dbReference>
<dbReference type="EMBL" id="NXLV01000003">
    <property type="protein sequence ID" value="RDU71502.1"/>
    <property type="molecule type" value="Genomic_DNA"/>
</dbReference>
<dbReference type="AlphaFoldDB" id="A0A3D8J1U6"/>
<reference evidence="2 3" key="1">
    <citation type="submission" date="2018-04" db="EMBL/GenBank/DDBJ databases">
        <title>Novel Campyloabacter and Helicobacter Species and Strains.</title>
        <authorList>
            <person name="Mannion A.J."/>
            <person name="Shen Z."/>
            <person name="Fox J.G."/>
        </authorList>
    </citation>
    <scope>NUCLEOTIDE SEQUENCE [LARGE SCALE GENOMIC DNA]</scope>
    <source>
        <strain evidence="2 3">MIT 04-9366</strain>
    </source>
</reference>
<protein>
    <submittedName>
        <fullName evidence="2">Aminoacyl-histidine dipeptidase</fullName>
    </submittedName>
</protein>
<dbReference type="Proteomes" id="UP000257045">
    <property type="component" value="Unassembled WGS sequence"/>
</dbReference>
<dbReference type="SUPFAM" id="SSF53187">
    <property type="entry name" value="Zn-dependent exopeptidases"/>
    <property type="match status" value="1"/>
</dbReference>
<evidence type="ECO:0000313" key="3">
    <source>
        <dbReference type="Proteomes" id="UP000257045"/>
    </source>
</evidence>
<dbReference type="Gene3D" id="3.40.630.10">
    <property type="entry name" value="Zn peptidases"/>
    <property type="match status" value="2"/>
</dbReference>
<sequence length="422" mass="47120">MKEVINHFYELTKIPHCSFETEKMRDFLVEYAKSCGCEVSVDSVGNIHAYKGEPKVCLQSHYDMVCMGVAPHIEVIEQDGYLKAKDSSLGADNGMGCAMMMEAMREFENVECLFTNDEEVGLVGANGLEHNLKSKRLLNLDHEHDTEVTIGCAGGVDIFVRDCDEGIEREGEVYEVEVYGFKGGHSGVDILSNPTSSIKTLASFIKRYNGEIISFKGGERINSIPKYAKARVIFPQTPKDEAHIKITHLGRGKERVSSQSSKFLWAINSFSHGLRSYNTTLNIAQTSINLAIAKLEGGKVEIDLFARSNDEGELRAIEFESMEFFSSFASVLSDNFYLPWEPKKSEFSEEVLEVMRAYNPNANYYAIHAGLECGIIGAKVQGLECCSIGPNIYNPHSTDERCEIGSVERISKVVFDIVRKYQ</sequence>
<evidence type="ECO:0000259" key="1">
    <source>
        <dbReference type="Pfam" id="PF04389"/>
    </source>
</evidence>
<dbReference type="PRINTS" id="PR00934">
    <property type="entry name" value="XHISDIPTASE"/>
</dbReference>
<dbReference type="PANTHER" id="PTHR43501">
    <property type="entry name" value="CYTOSOL NON-SPECIFIC DIPEPTIDASE"/>
    <property type="match status" value="1"/>
</dbReference>
<dbReference type="GO" id="GO:0006508">
    <property type="term" value="P:proteolysis"/>
    <property type="evidence" value="ECO:0007669"/>
    <property type="project" value="InterPro"/>
</dbReference>
<dbReference type="GO" id="GO:0005829">
    <property type="term" value="C:cytosol"/>
    <property type="evidence" value="ECO:0007669"/>
    <property type="project" value="TreeGrafter"/>
</dbReference>
<accession>A0A3D8J1U6</accession>
<dbReference type="InterPro" id="IPR007484">
    <property type="entry name" value="Peptidase_M28"/>
</dbReference>
<name>A0A3D8J1U6_9HELI</name>
<comment type="caution">
    <text evidence="2">The sequence shown here is derived from an EMBL/GenBank/DDBJ whole genome shotgun (WGS) entry which is preliminary data.</text>
</comment>
<feature type="domain" description="Peptidase M28" evidence="1">
    <location>
        <begin position="53"/>
        <end position="140"/>
    </location>
</feature>
<gene>
    <name evidence="2" type="ORF">CQA58_02860</name>
</gene>
<dbReference type="PANTHER" id="PTHR43501:SF1">
    <property type="entry name" value="CYTOSOL NON-SPECIFIC DIPEPTIDASE"/>
    <property type="match status" value="1"/>
</dbReference>
<dbReference type="RefSeq" id="WP_115569213.1">
    <property type="nucleotide sequence ID" value="NZ_NXLV01000003.1"/>
</dbReference>
<organism evidence="2 3">
    <name type="scientific">Helicobacter brantae</name>
    <dbReference type="NCBI Taxonomy" id="375927"/>
    <lineage>
        <taxon>Bacteria</taxon>
        <taxon>Pseudomonadati</taxon>
        <taxon>Campylobacterota</taxon>
        <taxon>Epsilonproteobacteria</taxon>
        <taxon>Campylobacterales</taxon>
        <taxon>Helicobacteraceae</taxon>
        <taxon>Helicobacter</taxon>
    </lineage>
</organism>
<dbReference type="OrthoDB" id="9773892at2"/>
<keyword evidence="3" id="KW-1185">Reference proteome</keyword>